<organism evidence="1 2">
    <name type="scientific">Rhamnella rubrinervis</name>
    <dbReference type="NCBI Taxonomy" id="2594499"/>
    <lineage>
        <taxon>Eukaryota</taxon>
        <taxon>Viridiplantae</taxon>
        <taxon>Streptophyta</taxon>
        <taxon>Embryophyta</taxon>
        <taxon>Tracheophyta</taxon>
        <taxon>Spermatophyta</taxon>
        <taxon>Magnoliopsida</taxon>
        <taxon>eudicotyledons</taxon>
        <taxon>Gunneridae</taxon>
        <taxon>Pentapetalae</taxon>
        <taxon>rosids</taxon>
        <taxon>fabids</taxon>
        <taxon>Rosales</taxon>
        <taxon>Rhamnaceae</taxon>
        <taxon>rhamnoid group</taxon>
        <taxon>Rhamneae</taxon>
        <taxon>Rhamnella</taxon>
    </lineage>
</organism>
<reference evidence="1" key="1">
    <citation type="submission" date="2020-03" db="EMBL/GenBank/DDBJ databases">
        <title>A high-quality chromosome-level genome assembly of a woody plant with both climbing and erect habits, Rhamnella rubrinervis.</title>
        <authorList>
            <person name="Lu Z."/>
            <person name="Yang Y."/>
            <person name="Zhu X."/>
            <person name="Sun Y."/>
        </authorList>
    </citation>
    <scope>NUCLEOTIDE SEQUENCE</scope>
    <source>
        <strain evidence="1">BYM</strain>
        <tissue evidence="1">Leaf</tissue>
    </source>
</reference>
<dbReference type="Proteomes" id="UP000796880">
    <property type="component" value="Unassembled WGS sequence"/>
</dbReference>
<dbReference type="EMBL" id="VOIH02000001">
    <property type="protein sequence ID" value="KAF3456998.1"/>
    <property type="molecule type" value="Genomic_DNA"/>
</dbReference>
<accession>A0A8K0MT66</accession>
<dbReference type="SUPFAM" id="SSF52047">
    <property type="entry name" value="RNI-like"/>
    <property type="match status" value="1"/>
</dbReference>
<sequence length="246" mass="28262">MKNIWEMEQSVYAYPRRLLSDSQGSAEEADHKLSNLLVSTFECAKLFDRQLKSLQVLSDLYVDKDTTNVIWSRFPNLTKLGLFADENGLMNISEMKSIVKALKKLTQLQRLRITGFPKCERHLENFPSELNMVTLCKTLKTLLDKPWSSIGLEKVELSGWSLSLKELVFKLSSRAGNAQITSKRVTYKVTNKYSALLDPPLPIFQFIFVQFETVDFRKLIIKHMEPSQDSIIDIFDLQDAKLGNFS</sequence>
<gene>
    <name evidence="1" type="ORF">FNV43_RR01655</name>
</gene>
<evidence type="ECO:0000313" key="1">
    <source>
        <dbReference type="EMBL" id="KAF3456998.1"/>
    </source>
</evidence>
<name>A0A8K0MT66_9ROSA</name>
<evidence type="ECO:0000313" key="2">
    <source>
        <dbReference type="Proteomes" id="UP000796880"/>
    </source>
</evidence>
<protein>
    <submittedName>
        <fullName evidence="1">Uncharacterized protein</fullName>
    </submittedName>
</protein>
<dbReference type="AlphaFoldDB" id="A0A8K0MT66"/>
<comment type="caution">
    <text evidence="1">The sequence shown here is derived from an EMBL/GenBank/DDBJ whole genome shotgun (WGS) entry which is preliminary data.</text>
</comment>
<proteinExistence type="predicted"/>
<keyword evidence="2" id="KW-1185">Reference proteome</keyword>